<keyword evidence="4" id="KW-0812">Transmembrane</keyword>
<keyword evidence="6" id="KW-0808">Transferase</keyword>
<dbReference type="Gene3D" id="2.60.40.10">
    <property type="entry name" value="Immunoglobulins"/>
    <property type="match status" value="1"/>
</dbReference>
<sequence>MKGQGTHLQVYNTDNGLPQNSVKDIIKDKYGFIWLTTENGIVRYDGSSFLIYKNFPLNSQRFTHFYGNVENDSIFTTGEYEKNILLHDKFPKITPIKNHSTVVYRNKKKYLLSCSHYSFASTGIGFFMNVANGRYFLLDNVLIYSDSRSKREQRLNIKPLYKNASTIFALNDLLFHVDPITKNIITIKDGKIIGFFKNSLLSDHKTRIFWSQINHQLFAMNRGTIYICQYQDNQLKLSKLITLQDVKDENFMSIYFDKKYKKLYLGSSIDGLRILSFQDFTTVKRPSPNHESVFYSILPYSDSSVITTFGEVYSHNGLLENKNFKNSSPYFLDREKNGNIIYLHEDHITVYSKTSGTEKIVQTKNLLLKDFFISNHQYFALFKDIKNPDGPEFNGVLAIYKDQTFNAVEKKIFFKSEPTKFIRLDQEYILVGTVKCLYKISLKTNKIYKLTGNKELSVRNIIKTKDGNIWITTLGQGFYLLKNDHIIKMPYDSDGNISSSHTLLEDVKGFFWISTNNGLYKVLETELLKYAQNKKHRIYYYRFSKDAGFNTNEFNGGSNIAGNQLKNGEFVLPSLNGLIFFDPLKIKSFYPENFYIERALVDNKEKNFKEKIYLSQESNRLDLFIDVPYYSNLDNVVIEAKLSDFPNAKWENIGKDRKFSVSNLGYGHHTFMVRMLVSDDGKFIYKKIKIIIPPYFYQTFWFKIFLTGLFCLFIYFLVKWRISFLQKKNHELEEIVNSRTKILSDTVEKLEVTKGKLHKEIEQQKKLIGTITHDITTPVKFIALTAKEILDQENFDEKRAGKILNSIYKSSDQLYNFTMTLKEYADIYSHHILDKTELYSLFQLIDEKKILFDEIAEKNNTLIQNNVDESLQLWISKNILSAIVHNLIDNSVKFTKNGTITIENSIEKENIILKITDAGIGMDEKKIEYYTRLQDNIENEKLLLQKYGMGLHLVLQLLQMIGGKIIFTKNEPQGTSFKLILSNKKNE</sequence>
<dbReference type="Gene3D" id="2.130.10.10">
    <property type="entry name" value="YVTN repeat-like/Quinoprotein amine dehydrogenase"/>
    <property type="match status" value="2"/>
</dbReference>
<keyword evidence="6" id="KW-0418">Kinase</keyword>
<evidence type="ECO:0000256" key="1">
    <source>
        <dbReference type="ARBA" id="ARBA00000085"/>
    </source>
</evidence>
<dbReference type="SUPFAM" id="SSF55874">
    <property type="entry name" value="ATPase domain of HSP90 chaperone/DNA topoisomerase II/histidine kinase"/>
    <property type="match status" value="1"/>
</dbReference>
<protein>
    <recommendedName>
        <fullName evidence="2">histidine kinase</fullName>
        <ecNumber evidence="2">2.7.13.3</ecNumber>
    </recommendedName>
</protein>
<dbReference type="AlphaFoldDB" id="A0A1M5KQK9"/>
<dbReference type="CDD" id="cd00082">
    <property type="entry name" value="HisKA"/>
    <property type="match status" value="1"/>
</dbReference>
<reference evidence="7" key="1">
    <citation type="submission" date="2016-11" db="EMBL/GenBank/DDBJ databases">
        <authorList>
            <person name="Varghese N."/>
            <person name="Submissions S."/>
        </authorList>
    </citation>
    <scope>NUCLEOTIDE SEQUENCE [LARGE SCALE GENOMIC DNA]</scope>
    <source>
        <strain evidence="7">DSM 27619</strain>
    </source>
</reference>
<evidence type="ECO:0000313" key="6">
    <source>
        <dbReference type="EMBL" id="SHG55142.1"/>
    </source>
</evidence>
<proteinExistence type="predicted"/>
<dbReference type="PROSITE" id="PS50109">
    <property type="entry name" value="HIS_KIN"/>
    <property type="match status" value="1"/>
</dbReference>
<dbReference type="InterPro" id="IPR013783">
    <property type="entry name" value="Ig-like_fold"/>
</dbReference>
<evidence type="ECO:0000256" key="4">
    <source>
        <dbReference type="SAM" id="Phobius"/>
    </source>
</evidence>
<dbReference type="SUPFAM" id="SSF82171">
    <property type="entry name" value="DPP6 N-terminal domain-like"/>
    <property type="match status" value="1"/>
</dbReference>
<dbReference type="STRING" id="1416778.SAMN05443633_11758"/>
<comment type="catalytic activity">
    <reaction evidence="1">
        <text>ATP + protein L-histidine = ADP + protein N-phospho-L-histidine.</text>
        <dbReference type="EC" id="2.7.13.3"/>
    </reaction>
</comment>
<evidence type="ECO:0000256" key="3">
    <source>
        <dbReference type="ARBA" id="ARBA00022553"/>
    </source>
</evidence>
<keyword evidence="4" id="KW-0472">Membrane</keyword>
<feature type="domain" description="Histidine kinase" evidence="5">
    <location>
        <begin position="770"/>
        <end position="985"/>
    </location>
</feature>
<dbReference type="InterPro" id="IPR011110">
    <property type="entry name" value="Reg_prop"/>
</dbReference>
<dbReference type="InterPro" id="IPR003594">
    <property type="entry name" value="HATPase_dom"/>
</dbReference>
<dbReference type="OrthoDB" id="8676692at2"/>
<feature type="transmembrane region" description="Helical" evidence="4">
    <location>
        <begin position="700"/>
        <end position="718"/>
    </location>
</feature>
<dbReference type="InterPro" id="IPR015943">
    <property type="entry name" value="WD40/YVTN_repeat-like_dom_sf"/>
</dbReference>
<accession>A0A1M5KQK9</accession>
<evidence type="ECO:0000313" key="7">
    <source>
        <dbReference type="Proteomes" id="UP000184518"/>
    </source>
</evidence>
<dbReference type="InterPro" id="IPR003661">
    <property type="entry name" value="HisK_dim/P_dom"/>
</dbReference>
<dbReference type="Gene3D" id="3.30.565.10">
    <property type="entry name" value="Histidine kinase-like ATPase, C-terminal domain"/>
    <property type="match status" value="1"/>
</dbReference>
<keyword evidence="4" id="KW-1133">Transmembrane helix</keyword>
<evidence type="ECO:0000256" key="2">
    <source>
        <dbReference type="ARBA" id="ARBA00012438"/>
    </source>
</evidence>
<dbReference type="InterPro" id="IPR005467">
    <property type="entry name" value="His_kinase_dom"/>
</dbReference>
<dbReference type="EMBL" id="FQUT01000017">
    <property type="protein sequence ID" value="SHG55142.1"/>
    <property type="molecule type" value="Genomic_DNA"/>
</dbReference>
<dbReference type="PANTHER" id="PTHR43547:SF2">
    <property type="entry name" value="HYBRID SIGNAL TRANSDUCTION HISTIDINE KINASE C"/>
    <property type="match status" value="1"/>
</dbReference>
<dbReference type="Pfam" id="PF07494">
    <property type="entry name" value="Reg_prop"/>
    <property type="match status" value="1"/>
</dbReference>
<dbReference type="InterPro" id="IPR036097">
    <property type="entry name" value="HisK_dim/P_sf"/>
</dbReference>
<dbReference type="GO" id="GO:0000155">
    <property type="term" value="F:phosphorelay sensor kinase activity"/>
    <property type="evidence" value="ECO:0007669"/>
    <property type="project" value="InterPro"/>
</dbReference>
<dbReference type="PANTHER" id="PTHR43547">
    <property type="entry name" value="TWO-COMPONENT HISTIDINE KINASE"/>
    <property type="match status" value="1"/>
</dbReference>
<dbReference type="Pfam" id="PF02518">
    <property type="entry name" value="HATPase_c"/>
    <property type="match status" value="1"/>
</dbReference>
<dbReference type="Proteomes" id="UP000184518">
    <property type="component" value="Unassembled WGS sequence"/>
</dbReference>
<dbReference type="InterPro" id="IPR036890">
    <property type="entry name" value="HATPase_C_sf"/>
</dbReference>
<keyword evidence="7" id="KW-1185">Reference proteome</keyword>
<organism evidence="6 7">
    <name type="scientific">Chryseobacterium arachidis</name>
    <dbReference type="NCBI Taxonomy" id="1416778"/>
    <lineage>
        <taxon>Bacteria</taxon>
        <taxon>Pseudomonadati</taxon>
        <taxon>Bacteroidota</taxon>
        <taxon>Flavobacteriia</taxon>
        <taxon>Flavobacteriales</taxon>
        <taxon>Weeksellaceae</taxon>
        <taxon>Chryseobacterium group</taxon>
        <taxon>Chryseobacterium</taxon>
    </lineage>
</organism>
<dbReference type="SMART" id="SM00387">
    <property type="entry name" value="HATPase_c"/>
    <property type="match status" value="1"/>
</dbReference>
<keyword evidence="3" id="KW-0597">Phosphoprotein</keyword>
<dbReference type="SUPFAM" id="SSF47384">
    <property type="entry name" value="Homodimeric domain of signal transducing histidine kinase"/>
    <property type="match status" value="1"/>
</dbReference>
<name>A0A1M5KQK9_9FLAO</name>
<evidence type="ECO:0000259" key="5">
    <source>
        <dbReference type="PROSITE" id="PS50109"/>
    </source>
</evidence>
<gene>
    <name evidence="6" type="ORF">SAMN05443633_11758</name>
</gene>
<dbReference type="EC" id="2.7.13.3" evidence="2"/>